<dbReference type="AlphaFoldDB" id="A0A1V9YQ06"/>
<feature type="transmembrane region" description="Helical" evidence="1">
    <location>
        <begin position="167"/>
        <end position="183"/>
    </location>
</feature>
<protein>
    <submittedName>
        <fullName evidence="2">Uncharacterized protein</fullName>
    </submittedName>
</protein>
<feature type="transmembrane region" description="Helical" evidence="1">
    <location>
        <begin position="50"/>
        <end position="71"/>
    </location>
</feature>
<reference evidence="2 3" key="1">
    <citation type="journal article" date="2014" name="Genome Biol. Evol.">
        <title>The secreted proteins of Achlya hypogyna and Thraustotheca clavata identify the ancestral oomycete secretome and reveal gene acquisitions by horizontal gene transfer.</title>
        <authorList>
            <person name="Misner I."/>
            <person name="Blouin N."/>
            <person name="Leonard G."/>
            <person name="Richards T.A."/>
            <person name="Lane C.E."/>
        </authorList>
    </citation>
    <scope>NUCLEOTIDE SEQUENCE [LARGE SCALE GENOMIC DNA]</scope>
    <source>
        <strain evidence="2 3">ATCC 48635</strain>
    </source>
</reference>
<comment type="caution">
    <text evidence="2">The sequence shown here is derived from an EMBL/GenBank/DDBJ whole genome shotgun (WGS) entry which is preliminary data.</text>
</comment>
<gene>
    <name evidence="2" type="ORF">ACHHYP_08063</name>
</gene>
<dbReference type="EMBL" id="JNBR01001424">
    <property type="protein sequence ID" value="OQR87737.1"/>
    <property type="molecule type" value="Genomic_DNA"/>
</dbReference>
<keyword evidence="1" id="KW-0472">Membrane</keyword>
<feature type="transmembrane region" description="Helical" evidence="1">
    <location>
        <begin position="109"/>
        <end position="127"/>
    </location>
</feature>
<organism evidence="2 3">
    <name type="scientific">Achlya hypogyna</name>
    <name type="common">Oomycete</name>
    <name type="synonym">Protoachlya hypogyna</name>
    <dbReference type="NCBI Taxonomy" id="1202772"/>
    <lineage>
        <taxon>Eukaryota</taxon>
        <taxon>Sar</taxon>
        <taxon>Stramenopiles</taxon>
        <taxon>Oomycota</taxon>
        <taxon>Saprolegniomycetes</taxon>
        <taxon>Saprolegniales</taxon>
        <taxon>Achlyaceae</taxon>
        <taxon>Achlya</taxon>
    </lineage>
</organism>
<dbReference type="Proteomes" id="UP000243579">
    <property type="component" value="Unassembled WGS sequence"/>
</dbReference>
<accession>A0A1V9YQ06</accession>
<sequence>MLPTSPYVVLYAISGSYGLFCTFLGYSYLGVVALGLVVLGYLALATFSGLNFSATMILLVAVASALVLVYRRVQVQHASVLHLLGKGLLNMATIVLVGTFILATVENSFAAYATFAVYIGIDVFVSIRYTERIRVIVVTSCLGAIVAVGAASALWLDDMKDVQEASWLPLMIALLLCSLGVVVQSKTTKEPPATLLMSRSSTFRTHISEIPTPTAQHQWVNTPYTEFPLPSAVPTDDRNEPLSVVVETLSATANQVGAAIVDLSGNVVSATGELDGDEGSEAAQVVRDMLLDCGNLWFLKPKTADGEQLERITVAFPDYQYIVTADAGHMYIVKTVA</sequence>
<keyword evidence="3" id="KW-1185">Reference proteome</keyword>
<keyword evidence="1" id="KW-1133">Transmembrane helix</keyword>
<evidence type="ECO:0000256" key="1">
    <source>
        <dbReference type="SAM" id="Phobius"/>
    </source>
</evidence>
<name>A0A1V9YQ06_ACHHY</name>
<feature type="transmembrane region" description="Helical" evidence="1">
    <location>
        <begin position="134"/>
        <end position="155"/>
    </location>
</feature>
<evidence type="ECO:0000313" key="2">
    <source>
        <dbReference type="EMBL" id="OQR87737.1"/>
    </source>
</evidence>
<evidence type="ECO:0000313" key="3">
    <source>
        <dbReference type="Proteomes" id="UP000243579"/>
    </source>
</evidence>
<feature type="transmembrane region" description="Helical" evidence="1">
    <location>
        <begin position="20"/>
        <end position="44"/>
    </location>
</feature>
<proteinExistence type="predicted"/>
<feature type="transmembrane region" description="Helical" evidence="1">
    <location>
        <begin position="83"/>
        <end position="103"/>
    </location>
</feature>
<keyword evidence="1" id="KW-0812">Transmembrane</keyword>
<dbReference type="OrthoDB" id="275011at2759"/>